<dbReference type="EMBL" id="CAJJDO010000055">
    <property type="protein sequence ID" value="CAD8171477.1"/>
    <property type="molecule type" value="Genomic_DNA"/>
</dbReference>
<comment type="caution">
    <text evidence="1">The sequence shown here is derived from an EMBL/GenBank/DDBJ whole genome shotgun (WGS) entry which is preliminary data.</text>
</comment>
<reference evidence="1" key="1">
    <citation type="submission" date="2021-01" db="EMBL/GenBank/DDBJ databases">
        <authorList>
            <consortium name="Genoscope - CEA"/>
            <person name="William W."/>
        </authorList>
    </citation>
    <scope>NUCLEOTIDE SEQUENCE</scope>
</reference>
<proteinExistence type="predicted"/>
<evidence type="ECO:0000313" key="2">
    <source>
        <dbReference type="Proteomes" id="UP000689195"/>
    </source>
</evidence>
<gene>
    <name evidence="1" type="ORF">PPENT_87.1.T0550045</name>
</gene>
<organism evidence="1 2">
    <name type="scientific">Paramecium pentaurelia</name>
    <dbReference type="NCBI Taxonomy" id="43138"/>
    <lineage>
        <taxon>Eukaryota</taxon>
        <taxon>Sar</taxon>
        <taxon>Alveolata</taxon>
        <taxon>Ciliophora</taxon>
        <taxon>Intramacronucleata</taxon>
        <taxon>Oligohymenophorea</taxon>
        <taxon>Peniculida</taxon>
        <taxon>Parameciidae</taxon>
        <taxon>Paramecium</taxon>
    </lineage>
</organism>
<accession>A0A8S1V4B3</accession>
<dbReference type="Proteomes" id="UP000689195">
    <property type="component" value="Unassembled WGS sequence"/>
</dbReference>
<name>A0A8S1V4B3_9CILI</name>
<dbReference type="AlphaFoldDB" id="A0A8S1V4B3"/>
<protein>
    <submittedName>
        <fullName evidence="1">Uncharacterized protein</fullName>
    </submittedName>
</protein>
<evidence type="ECO:0000313" key="1">
    <source>
        <dbReference type="EMBL" id="CAD8171477.1"/>
    </source>
</evidence>
<sequence>MEEKQVFSKNLLKEQIHYFIIQTILKKKKILFQKTFIQRFPLFTIPIQYLFGCLLQDFSSKLNQELMQKPIKMIQFLLQTTELQNSLFKETGRLWNLKLNKPKQRGIQILKNYNYFGNFN</sequence>
<keyword evidence="2" id="KW-1185">Reference proteome</keyword>